<keyword evidence="4" id="KW-1185">Reference proteome</keyword>
<gene>
    <name evidence="3" type="ORF">Hamer_G024429</name>
</gene>
<dbReference type="OrthoDB" id="5976774at2759"/>
<dbReference type="Pfam" id="PF20721">
    <property type="entry name" value="C19orf12"/>
    <property type="match status" value="1"/>
</dbReference>
<keyword evidence="2" id="KW-1133">Transmembrane helix</keyword>
<comment type="similarity">
    <text evidence="1">Belongs to the C19orf12 family.</text>
</comment>
<proteinExistence type="inferred from homology"/>
<dbReference type="PANTHER" id="PTHR31493:SF1">
    <property type="entry name" value="PROTEIN C19ORF12"/>
    <property type="match status" value="1"/>
</dbReference>
<dbReference type="AlphaFoldDB" id="A0A8J5K7N9"/>
<evidence type="ECO:0000256" key="1">
    <source>
        <dbReference type="ARBA" id="ARBA00029457"/>
    </source>
</evidence>
<dbReference type="InterPro" id="IPR033369">
    <property type="entry name" value="C19orf12"/>
</dbReference>
<accession>A0A8J5K7N9</accession>
<reference evidence="3" key="1">
    <citation type="journal article" date="2021" name="Sci. Adv.">
        <title>The American lobster genome reveals insights on longevity, neural, and immune adaptations.</title>
        <authorList>
            <person name="Polinski J.M."/>
            <person name="Zimin A.V."/>
            <person name="Clark K.F."/>
            <person name="Kohn A.B."/>
            <person name="Sadowski N."/>
            <person name="Timp W."/>
            <person name="Ptitsyn A."/>
            <person name="Khanna P."/>
            <person name="Romanova D.Y."/>
            <person name="Williams P."/>
            <person name="Greenwood S.J."/>
            <person name="Moroz L.L."/>
            <person name="Walt D.R."/>
            <person name="Bodnar A.G."/>
        </authorList>
    </citation>
    <scope>NUCLEOTIDE SEQUENCE</scope>
    <source>
        <strain evidence="3">GMGI-L3</strain>
    </source>
</reference>
<keyword evidence="2" id="KW-0472">Membrane</keyword>
<sequence>MPIDTQEALNLLAQVCEEQELGVTVKESVKGGVIAGGATMIGGLLGGPFGLAIGGALGGITAAYMSQGKFKSVASVILYDLTSAQKEHLANSVRVFLSNISLKGVAGGVSKLLLSPAAKMILIQMVIQFLINALPIIFRWGKEKRINAKAPKTPSRV</sequence>
<name>A0A8J5K7N9_HOMAM</name>
<dbReference type="Proteomes" id="UP000747542">
    <property type="component" value="Unassembled WGS sequence"/>
</dbReference>
<evidence type="ECO:0000313" key="3">
    <source>
        <dbReference type="EMBL" id="KAG7168073.1"/>
    </source>
</evidence>
<comment type="caution">
    <text evidence="3">The sequence shown here is derived from an EMBL/GenBank/DDBJ whole genome shotgun (WGS) entry which is preliminary data.</text>
</comment>
<protein>
    <submittedName>
        <fullName evidence="3">C19orf12-like</fullName>
    </submittedName>
</protein>
<dbReference type="PANTHER" id="PTHR31493">
    <property type="entry name" value="NAZO FAMILY MEMBER"/>
    <property type="match status" value="1"/>
</dbReference>
<evidence type="ECO:0000256" key="2">
    <source>
        <dbReference type="SAM" id="Phobius"/>
    </source>
</evidence>
<feature type="transmembrane region" description="Helical" evidence="2">
    <location>
        <begin position="121"/>
        <end position="140"/>
    </location>
</feature>
<dbReference type="EMBL" id="JAHLQT010020877">
    <property type="protein sequence ID" value="KAG7168073.1"/>
    <property type="molecule type" value="Genomic_DNA"/>
</dbReference>
<evidence type="ECO:0000313" key="4">
    <source>
        <dbReference type="Proteomes" id="UP000747542"/>
    </source>
</evidence>
<keyword evidence="2" id="KW-0812">Transmembrane</keyword>
<organism evidence="3 4">
    <name type="scientific">Homarus americanus</name>
    <name type="common">American lobster</name>
    <dbReference type="NCBI Taxonomy" id="6706"/>
    <lineage>
        <taxon>Eukaryota</taxon>
        <taxon>Metazoa</taxon>
        <taxon>Ecdysozoa</taxon>
        <taxon>Arthropoda</taxon>
        <taxon>Crustacea</taxon>
        <taxon>Multicrustacea</taxon>
        <taxon>Malacostraca</taxon>
        <taxon>Eumalacostraca</taxon>
        <taxon>Eucarida</taxon>
        <taxon>Decapoda</taxon>
        <taxon>Pleocyemata</taxon>
        <taxon>Astacidea</taxon>
        <taxon>Nephropoidea</taxon>
        <taxon>Nephropidae</taxon>
        <taxon>Homarus</taxon>
    </lineage>
</organism>